<evidence type="ECO:0000313" key="3">
    <source>
        <dbReference type="Proteomes" id="UP000029278"/>
    </source>
</evidence>
<sequence>MNQHLQVLMDNFHGAENSFLYRLSEEAFFDADLFGEYYQSLKEIVRQTLGQPLDRELARAVSFTQAKILEHLLWEYADDDAFQIGNFPFGRLHAFIERLNAAVDGYFQGYLVDEQSFGGEWLTEPGPSVIHLDFLKQGLDIHAVGFKNKDGAYEVFLDEGEDKALADSRVSRKEARGRFIFPAPDASAAFRIFHEWVMKNYAPYSSAMGRRT</sequence>
<dbReference type="EMBL" id="JMQA01000001">
    <property type="protein sequence ID" value="KFN12130.1"/>
    <property type="molecule type" value="Genomic_DNA"/>
</dbReference>
<evidence type="ECO:0000313" key="2">
    <source>
        <dbReference type="EMBL" id="MUG23556.1"/>
    </source>
</evidence>
<reference evidence="2 4" key="2">
    <citation type="submission" date="2019-11" db="EMBL/GenBank/DDBJ databases">
        <title>Draft genome sequences of five Paenibacillus species of dairy origin.</title>
        <authorList>
            <person name="Olajide A.M."/>
            <person name="Chen S."/>
            <person name="Lapointe G."/>
        </authorList>
    </citation>
    <scope>NUCLEOTIDE SEQUENCE [LARGE SCALE GENOMIC DNA]</scope>
    <source>
        <strain evidence="2 4">3CT49</strain>
    </source>
</reference>
<dbReference type="Proteomes" id="UP000442469">
    <property type="component" value="Unassembled WGS sequence"/>
</dbReference>
<dbReference type="HOGENOM" id="CLU_1298749_0_0_9"/>
<proteinExistence type="predicted"/>
<dbReference type="OrthoDB" id="5337216at2"/>
<dbReference type="GeneID" id="77008102"/>
<dbReference type="Proteomes" id="UP000029278">
    <property type="component" value="Unassembled WGS sequence"/>
</dbReference>
<gene>
    <name evidence="1" type="ORF">DJ90_1852</name>
    <name evidence="2" type="ORF">GNQ08_14235</name>
</gene>
<accession>A0A090ZPG5</accession>
<name>A0A090ZPG5_PAEMA</name>
<reference evidence="1 3" key="1">
    <citation type="submission" date="2014-04" db="EMBL/GenBank/DDBJ databases">
        <authorList>
            <person name="Bishop-Lilly K.A."/>
            <person name="Broomall S.M."/>
            <person name="Chain P.S."/>
            <person name="Chertkov O."/>
            <person name="Coyne S.R."/>
            <person name="Daligault H.E."/>
            <person name="Davenport K.W."/>
            <person name="Erkkila T."/>
            <person name="Frey K.G."/>
            <person name="Gibbons H.S."/>
            <person name="Gu W."/>
            <person name="Jaissle J."/>
            <person name="Johnson S.L."/>
            <person name="Koroleva G.I."/>
            <person name="Ladner J.T."/>
            <person name="Lo C.-C."/>
            <person name="Minogue T.D."/>
            <person name="Munk C."/>
            <person name="Palacios G.F."/>
            <person name="Redden C.L."/>
            <person name="Rosenzweig C.N."/>
            <person name="Scholz M.B."/>
            <person name="Teshima H."/>
            <person name="Xu Y."/>
        </authorList>
    </citation>
    <scope>NUCLEOTIDE SEQUENCE [LARGE SCALE GENOMIC DNA]</scope>
    <source>
        <strain evidence="1 3">8244</strain>
    </source>
</reference>
<evidence type="ECO:0000313" key="4">
    <source>
        <dbReference type="Proteomes" id="UP000442469"/>
    </source>
</evidence>
<protein>
    <submittedName>
        <fullName evidence="1">Immunity 22 family protein</fullName>
    </submittedName>
</protein>
<dbReference type="RefSeq" id="WP_036624044.1">
    <property type="nucleotide sequence ID" value="NZ_BGML01000001.1"/>
</dbReference>
<keyword evidence="3" id="KW-1185">Reference proteome</keyword>
<dbReference type="AlphaFoldDB" id="A0A090ZPG5"/>
<organism evidence="1 3">
    <name type="scientific">Paenibacillus macerans</name>
    <name type="common">Bacillus macerans</name>
    <dbReference type="NCBI Taxonomy" id="44252"/>
    <lineage>
        <taxon>Bacteria</taxon>
        <taxon>Bacillati</taxon>
        <taxon>Bacillota</taxon>
        <taxon>Bacilli</taxon>
        <taxon>Bacillales</taxon>
        <taxon>Paenibacillaceae</taxon>
        <taxon>Paenibacillus</taxon>
    </lineage>
</organism>
<dbReference type="PATRIC" id="fig|44252.3.peg.52"/>
<dbReference type="STRING" id="44252.DJ90_1852"/>
<dbReference type="EMBL" id="WNZZ01000009">
    <property type="protein sequence ID" value="MUG23556.1"/>
    <property type="molecule type" value="Genomic_DNA"/>
</dbReference>
<comment type="caution">
    <text evidence="1">The sequence shown here is derived from an EMBL/GenBank/DDBJ whole genome shotgun (WGS) entry which is preliminary data.</text>
</comment>
<evidence type="ECO:0000313" key="1">
    <source>
        <dbReference type="EMBL" id="KFN12130.1"/>
    </source>
</evidence>